<keyword evidence="2" id="KW-1185">Reference proteome</keyword>
<accession>A0A8J5XVA5</accession>
<gene>
    <name evidence="1" type="ORF">KFE25_005645</name>
</gene>
<evidence type="ECO:0000313" key="2">
    <source>
        <dbReference type="Proteomes" id="UP000751190"/>
    </source>
</evidence>
<dbReference type="OrthoDB" id="10261659at2759"/>
<sequence length="113" mass="12503">MLFADESEQADAYAAAGTRNARRDANGKQVFEGLESMWSKRTNAALKARGRDDLNGILKAYKPLMPKENAMERALVQGGAFVFDGSKQLYAHTDFSVGDHADLNEVLRVALRR</sequence>
<protein>
    <submittedName>
        <fullName evidence="1">Uncharacterized protein</fullName>
    </submittedName>
</protein>
<organism evidence="1 2">
    <name type="scientific">Diacronema lutheri</name>
    <name type="common">Unicellular marine alga</name>
    <name type="synonym">Monochrysis lutheri</name>
    <dbReference type="NCBI Taxonomy" id="2081491"/>
    <lineage>
        <taxon>Eukaryota</taxon>
        <taxon>Haptista</taxon>
        <taxon>Haptophyta</taxon>
        <taxon>Pavlovophyceae</taxon>
        <taxon>Pavlovales</taxon>
        <taxon>Pavlovaceae</taxon>
        <taxon>Diacronema</taxon>
    </lineage>
</organism>
<dbReference type="OMA" id="AMERTMV"/>
<dbReference type="AlphaFoldDB" id="A0A8J5XVA5"/>
<reference evidence="1" key="1">
    <citation type="submission" date="2021-05" db="EMBL/GenBank/DDBJ databases">
        <title>The genome of the haptophyte Pavlova lutheri (Diacronema luteri, Pavlovales) - a model for lipid biosynthesis in eukaryotic algae.</title>
        <authorList>
            <person name="Hulatt C.J."/>
            <person name="Posewitz M.C."/>
        </authorList>
    </citation>
    <scope>NUCLEOTIDE SEQUENCE</scope>
    <source>
        <strain evidence="1">NIVA-4/92</strain>
    </source>
</reference>
<comment type="caution">
    <text evidence="1">The sequence shown here is derived from an EMBL/GenBank/DDBJ whole genome shotgun (WGS) entry which is preliminary data.</text>
</comment>
<evidence type="ECO:0000313" key="1">
    <source>
        <dbReference type="EMBL" id="KAG8466075.1"/>
    </source>
</evidence>
<proteinExistence type="predicted"/>
<dbReference type="EMBL" id="JAGTXO010000009">
    <property type="protein sequence ID" value="KAG8466075.1"/>
    <property type="molecule type" value="Genomic_DNA"/>
</dbReference>
<name>A0A8J5XVA5_DIALT</name>
<dbReference type="Proteomes" id="UP000751190">
    <property type="component" value="Unassembled WGS sequence"/>
</dbReference>